<feature type="active site" description="Charge relay system" evidence="5 6">
    <location>
        <position position="150"/>
    </location>
</feature>
<dbReference type="InterPro" id="IPR036852">
    <property type="entry name" value="Peptidase_S8/S53_dom_sf"/>
</dbReference>
<dbReference type="InterPro" id="IPR022398">
    <property type="entry name" value="Peptidase_S8_His-AS"/>
</dbReference>
<comment type="similarity">
    <text evidence="1 6">Belongs to the peptidase S8 family.</text>
</comment>
<dbReference type="InterPro" id="IPR023828">
    <property type="entry name" value="Peptidase_S8_Ser-AS"/>
</dbReference>
<dbReference type="Gene3D" id="3.40.50.200">
    <property type="entry name" value="Peptidase S8/S53 domain"/>
    <property type="match status" value="1"/>
</dbReference>
<proteinExistence type="inferred from homology"/>
<evidence type="ECO:0000313" key="8">
    <source>
        <dbReference type="EMBL" id="TMR01756.1"/>
    </source>
</evidence>
<feature type="domain" description="Peptidase S8/S53" evidence="7">
    <location>
        <begin position="485"/>
        <end position="622"/>
    </location>
</feature>
<keyword evidence="3 6" id="KW-0378">Hydrolase</keyword>
<dbReference type="Pfam" id="PF00082">
    <property type="entry name" value="Peptidase_S8"/>
    <property type="match status" value="2"/>
</dbReference>
<dbReference type="PROSITE" id="PS00138">
    <property type="entry name" value="SUBTILASE_SER"/>
    <property type="match status" value="1"/>
</dbReference>
<comment type="caution">
    <text evidence="8">The sequence shown here is derived from an EMBL/GenBank/DDBJ whole genome shotgun (WGS) entry which is preliminary data.</text>
</comment>
<dbReference type="PROSITE" id="PS00137">
    <property type="entry name" value="SUBTILASE_HIS"/>
    <property type="match status" value="1"/>
</dbReference>
<protein>
    <recommendedName>
        <fullName evidence="7">Peptidase S8/S53 domain-containing protein</fullName>
    </recommendedName>
</protein>
<dbReference type="PANTHER" id="PTHR43806">
    <property type="entry name" value="PEPTIDASE S8"/>
    <property type="match status" value="1"/>
</dbReference>
<name>A0A5C4JCN2_9ACTN</name>
<evidence type="ECO:0000256" key="5">
    <source>
        <dbReference type="PIRSR" id="PIRSR615500-1"/>
    </source>
</evidence>
<organism evidence="8 9">
    <name type="scientific">Actinomadura soli</name>
    <dbReference type="NCBI Taxonomy" id="2508997"/>
    <lineage>
        <taxon>Bacteria</taxon>
        <taxon>Bacillati</taxon>
        <taxon>Actinomycetota</taxon>
        <taxon>Actinomycetes</taxon>
        <taxon>Streptosporangiales</taxon>
        <taxon>Thermomonosporaceae</taxon>
        <taxon>Actinomadura</taxon>
    </lineage>
</organism>
<evidence type="ECO:0000256" key="2">
    <source>
        <dbReference type="ARBA" id="ARBA00022670"/>
    </source>
</evidence>
<feature type="active site" description="Charge relay system" evidence="5 6">
    <location>
        <position position="229"/>
    </location>
</feature>
<dbReference type="GO" id="GO:0004252">
    <property type="term" value="F:serine-type endopeptidase activity"/>
    <property type="evidence" value="ECO:0007669"/>
    <property type="project" value="UniProtKB-UniRule"/>
</dbReference>
<dbReference type="Proteomes" id="UP000309174">
    <property type="component" value="Unassembled WGS sequence"/>
</dbReference>
<dbReference type="OrthoDB" id="9813435at2"/>
<feature type="active site" description="Charge relay system" evidence="5 6">
    <location>
        <position position="587"/>
    </location>
</feature>
<dbReference type="GO" id="GO:0006508">
    <property type="term" value="P:proteolysis"/>
    <property type="evidence" value="ECO:0007669"/>
    <property type="project" value="UniProtKB-KW"/>
</dbReference>
<dbReference type="AlphaFoldDB" id="A0A5C4JCN2"/>
<evidence type="ECO:0000256" key="1">
    <source>
        <dbReference type="ARBA" id="ARBA00011073"/>
    </source>
</evidence>
<dbReference type="PROSITE" id="PS51892">
    <property type="entry name" value="SUBTILASE"/>
    <property type="match status" value="1"/>
</dbReference>
<dbReference type="EMBL" id="VCKW01000059">
    <property type="protein sequence ID" value="TMR01756.1"/>
    <property type="molecule type" value="Genomic_DNA"/>
</dbReference>
<evidence type="ECO:0000256" key="3">
    <source>
        <dbReference type="ARBA" id="ARBA00022801"/>
    </source>
</evidence>
<dbReference type="PRINTS" id="PR00723">
    <property type="entry name" value="SUBTILISIN"/>
</dbReference>
<dbReference type="InterPro" id="IPR000209">
    <property type="entry name" value="Peptidase_S8/S53_dom"/>
</dbReference>
<evidence type="ECO:0000259" key="7">
    <source>
        <dbReference type="Pfam" id="PF00082"/>
    </source>
</evidence>
<evidence type="ECO:0000313" key="9">
    <source>
        <dbReference type="Proteomes" id="UP000309174"/>
    </source>
</evidence>
<accession>A0A5C4JCN2</accession>
<dbReference type="PANTHER" id="PTHR43806:SF11">
    <property type="entry name" value="CEREVISIN-RELATED"/>
    <property type="match status" value="1"/>
</dbReference>
<keyword evidence="9" id="KW-1185">Reference proteome</keyword>
<sequence length="655" mass="69204">MAIASEPGATAAHPGIVTSTSALTTCSNCDAEVLRALLHWEGRGADPDERIDVFVTFDEDGDLDEMSEAGFDPGHVNGDLVTGSVALADVAELAATAGVRWIAASARPHLHIDRSMGEIKATSLRANSPPYNAGGLPGLTGKGVLVGVIDNRLTVTHPTFVVPNTTPPKSRIIGYWDQISGPKPGQKPPSEFGFSAGLNYGVWWDEAAVAHVVAHNLFHEIWTSAEFDHGTHVAGIAAGSGSRRDGPFAPFTFVGVAPEADLVFANAAMLTTAKGVSEAAALIHQLAAKRGAPCVINMSFGTHEGARDGSTAMELAIDKLMHDANGDPIPGRAIVVSAGNEGDARRHGRKNINASGNVSFRLEVEEIVFPNGSKLSDDRNDDQLYFWYDGAAKIELRLTPPRSTPSGWTQPGQQSTISIGGTKVASVVSPPQPDPNNGKRKIDVTFVGPVRRGIWKIELHEIGGAAAAVDVWVERENLDAWPQLAIGDNITDNTVTSPATARSVIAVGAYTSEPGSDFKSYGSIAESSSRGLDSASGVPPDRVRPHMVAPGRRIISSCDSEERRPELIRARFGGWMLDHHVIFSGTSQAAPHVTGVIALMFQKNPTLTYVDVRRILAATTKKDHIPPELVLPNAVWGAGKLDAAAALAATPASTP</sequence>
<reference evidence="8 9" key="1">
    <citation type="submission" date="2019-05" db="EMBL/GenBank/DDBJ databases">
        <title>Draft genome sequence of Actinomadura sp. 14C53.</title>
        <authorList>
            <person name="Saricaoglu S."/>
            <person name="Isik K."/>
        </authorList>
    </citation>
    <scope>NUCLEOTIDE SEQUENCE [LARGE SCALE GENOMIC DNA]</scope>
    <source>
        <strain evidence="8 9">14C53</strain>
    </source>
</reference>
<gene>
    <name evidence="8" type="ORF">ETD83_14075</name>
</gene>
<keyword evidence="2 6" id="KW-0645">Protease</keyword>
<dbReference type="InterPro" id="IPR015500">
    <property type="entry name" value="Peptidase_S8_subtilisin-rel"/>
</dbReference>
<keyword evidence="4 6" id="KW-0720">Serine protease</keyword>
<dbReference type="InterPro" id="IPR050131">
    <property type="entry name" value="Peptidase_S8_subtilisin-like"/>
</dbReference>
<evidence type="ECO:0000256" key="4">
    <source>
        <dbReference type="ARBA" id="ARBA00022825"/>
    </source>
</evidence>
<evidence type="ECO:0000256" key="6">
    <source>
        <dbReference type="PROSITE-ProRule" id="PRU01240"/>
    </source>
</evidence>
<feature type="domain" description="Peptidase S8/S53" evidence="7">
    <location>
        <begin position="141"/>
        <end position="357"/>
    </location>
</feature>
<dbReference type="Gene3D" id="2.60.120.1290">
    <property type="match status" value="1"/>
</dbReference>
<dbReference type="SUPFAM" id="SSF52743">
    <property type="entry name" value="Subtilisin-like"/>
    <property type="match status" value="1"/>
</dbReference>